<proteinExistence type="inferred from homology"/>
<gene>
    <name evidence="13" type="ORF">FJTKL_11431</name>
</gene>
<evidence type="ECO:0000256" key="10">
    <source>
        <dbReference type="ARBA" id="ARBA00034045"/>
    </source>
</evidence>
<keyword evidence="6 11" id="KW-0732">Signal</keyword>
<dbReference type="InterPro" id="IPR011150">
    <property type="entry name" value="Cutinase_monf"/>
</dbReference>
<feature type="region of interest" description="Disordered" evidence="12">
    <location>
        <begin position="226"/>
        <end position="249"/>
    </location>
</feature>
<dbReference type="EC" id="3.1.1.74" evidence="3 11"/>
<comment type="subcellular location">
    <subcellularLocation>
        <location evidence="1 11">Secreted</location>
    </subcellularLocation>
</comment>
<evidence type="ECO:0000256" key="8">
    <source>
        <dbReference type="ARBA" id="ARBA00023026"/>
    </source>
</evidence>
<keyword evidence="14" id="KW-1185">Reference proteome</keyword>
<keyword evidence="9" id="KW-1015">Disulfide bond</keyword>
<dbReference type="PANTHER" id="PTHR48250">
    <property type="entry name" value="CUTINASE 2-RELATED"/>
    <property type="match status" value="1"/>
</dbReference>
<dbReference type="PRINTS" id="PR00129">
    <property type="entry name" value="CUTINASE"/>
</dbReference>
<evidence type="ECO:0000313" key="14">
    <source>
        <dbReference type="Proteomes" id="UP001600888"/>
    </source>
</evidence>
<evidence type="ECO:0000256" key="9">
    <source>
        <dbReference type="ARBA" id="ARBA00023157"/>
    </source>
</evidence>
<keyword evidence="4 11" id="KW-0719">Serine esterase</keyword>
<dbReference type="SMART" id="SM01110">
    <property type="entry name" value="Cutinase"/>
    <property type="match status" value="1"/>
</dbReference>
<keyword evidence="5 11" id="KW-0964">Secreted</keyword>
<dbReference type="PROSITE" id="PS00155">
    <property type="entry name" value="CUTINASE_1"/>
    <property type="match status" value="1"/>
</dbReference>
<feature type="chain" id="PRO_5044950193" description="Cutinase" evidence="11">
    <location>
        <begin position="18"/>
        <end position="249"/>
    </location>
</feature>
<dbReference type="Proteomes" id="UP001600888">
    <property type="component" value="Unassembled WGS sequence"/>
</dbReference>
<comment type="caution">
    <text evidence="13">The sequence shown here is derived from an EMBL/GenBank/DDBJ whole genome shotgun (WGS) entry which is preliminary data.</text>
</comment>
<dbReference type="PANTHER" id="PTHR48250:SF3">
    <property type="entry name" value="CUTINASE 1-RELATED"/>
    <property type="match status" value="1"/>
</dbReference>
<keyword evidence="8" id="KW-0843">Virulence</keyword>
<evidence type="ECO:0000256" key="12">
    <source>
        <dbReference type="SAM" id="MobiDB-lite"/>
    </source>
</evidence>
<dbReference type="InterPro" id="IPR043580">
    <property type="entry name" value="CUTINASE_1"/>
</dbReference>
<evidence type="ECO:0000256" key="3">
    <source>
        <dbReference type="ARBA" id="ARBA00013095"/>
    </source>
</evidence>
<dbReference type="Gene3D" id="3.40.50.1820">
    <property type="entry name" value="alpha/beta hydrolase"/>
    <property type="match status" value="1"/>
</dbReference>
<dbReference type="SUPFAM" id="SSF53474">
    <property type="entry name" value="alpha/beta-Hydrolases"/>
    <property type="match status" value="1"/>
</dbReference>
<keyword evidence="7 11" id="KW-0378">Hydrolase</keyword>
<organism evidence="13 14">
    <name type="scientific">Diaporthe vaccinii</name>
    <dbReference type="NCBI Taxonomy" id="105482"/>
    <lineage>
        <taxon>Eukaryota</taxon>
        <taxon>Fungi</taxon>
        <taxon>Dikarya</taxon>
        <taxon>Ascomycota</taxon>
        <taxon>Pezizomycotina</taxon>
        <taxon>Sordariomycetes</taxon>
        <taxon>Sordariomycetidae</taxon>
        <taxon>Diaporthales</taxon>
        <taxon>Diaporthaceae</taxon>
        <taxon>Diaporthe</taxon>
        <taxon>Diaporthe eres species complex</taxon>
    </lineage>
</organism>
<evidence type="ECO:0000256" key="4">
    <source>
        <dbReference type="ARBA" id="ARBA00022487"/>
    </source>
</evidence>
<feature type="signal peptide" evidence="11">
    <location>
        <begin position="1"/>
        <end position="17"/>
    </location>
</feature>
<comment type="similarity">
    <text evidence="2 11">Belongs to the cutinase family.</text>
</comment>
<evidence type="ECO:0000256" key="5">
    <source>
        <dbReference type="ARBA" id="ARBA00022525"/>
    </source>
</evidence>
<dbReference type="EMBL" id="JBAWTH010000055">
    <property type="protein sequence ID" value="KAL2281757.1"/>
    <property type="molecule type" value="Genomic_DNA"/>
</dbReference>
<accession>A0ABR4EH90</accession>
<dbReference type="InterPro" id="IPR029058">
    <property type="entry name" value="AB_hydrolase_fold"/>
</dbReference>
<evidence type="ECO:0000256" key="2">
    <source>
        <dbReference type="ARBA" id="ARBA00007534"/>
    </source>
</evidence>
<evidence type="ECO:0000256" key="1">
    <source>
        <dbReference type="ARBA" id="ARBA00004613"/>
    </source>
</evidence>
<dbReference type="Pfam" id="PF01083">
    <property type="entry name" value="Cutinase"/>
    <property type="match status" value="1"/>
</dbReference>
<evidence type="ECO:0000256" key="6">
    <source>
        <dbReference type="ARBA" id="ARBA00022729"/>
    </source>
</evidence>
<evidence type="ECO:0000256" key="11">
    <source>
        <dbReference type="RuleBase" id="RU361263"/>
    </source>
</evidence>
<evidence type="ECO:0000313" key="13">
    <source>
        <dbReference type="EMBL" id="KAL2281757.1"/>
    </source>
</evidence>
<comment type="function">
    <text evidence="11">Catalyzes the hydrolysis of complex carboxylic polyesters found in the cell wall of plants. Degrades cutin, a macromolecule that forms the structure of the plant cuticle.</text>
</comment>
<evidence type="ECO:0000256" key="7">
    <source>
        <dbReference type="ARBA" id="ARBA00022801"/>
    </source>
</evidence>
<protein>
    <recommendedName>
        <fullName evidence="3 11">Cutinase</fullName>
        <ecNumber evidence="3 11">3.1.1.74</ecNumber>
    </recommendedName>
</protein>
<reference evidence="13 14" key="1">
    <citation type="submission" date="2024-03" db="EMBL/GenBank/DDBJ databases">
        <title>A high-quality draft genome sequence of Diaporthe vaccinii, a causative agent of upright dieback and viscid rot disease in cranberry plants.</title>
        <authorList>
            <person name="Sarrasin M."/>
            <person name="Lang B.F."/>
            <person name="Burger G."/>
        </authorList>
    </citation>
    <scope>NUCLEOTIDE SEQUENCE [LARGE SCALE GENOMIC DNA]</scope>
    <source>
        <strain evidence="13 14">IS7</strain>
    </source>
</reference>
<comment type="catalytic activity">
    <reaction evidence="10 11">
        <text>cutin + H2O = cutin monomers.</text>
        <dbReference type="EC" id="3.1.1.74"/>
    </reaction>
</comment>
<sequence>MKSSILNVLVGITAVVAVPNDYASLETRQGGVVANDLKNGDCKPVTFIMARGSTETSNMGTVVGPQTCAAIKQNLGAGQVACQGIGTEDGYAAALAPNFEPKNTDTQSINAALDIVNLATTKCPDSTIVMGGYSQGSAVVDNAIQQMPAATQAKVAGVVVWGFTRAEQDNLQIPGYPVAQTKVFCATGDLVCNNTLTITAAHLSYGVNAAESGAFLAQMAKQAGTGGAAKGAAGGKKKNGAGLSSRLGN</sequence>
<name>A0ABR4EH90_9PEZI</name>
<dbReference type="InterPro" id="IPR000675">
    <property type="entry name" value="Cutinase/axe"/>
</dbReference>